<proteinExistence type="inferred from homology"/>
<dbReference type="Gene3D" id="3.40.50.1000">
    <property type="entry name" value="HAD superfamily/HAD-like"/>
    <property type="match status" value="1"/>
</dbReference>
<keyword evidence="15 18" id="KW-0472">Membrane</keyword>
<protein>
    <recommendedName>
        <fullName evidence="5">Magnesium-transporting ATPase, P-type 1</fullName>
        <ecNumber evidence="4">7.2.2.14</ecNumber>
    </recommendedName>
    <alternativeName>
        <fullName evidence="16">Mg(2+) transport ATPase, P-type 1</fullName>
    </alternativeName>
</protein>
<dbReference type="SFLD" id="SFLDF00027">
    <property type="entry name" value="p-type_atpase"/>
    <property type="match status" value="1"/>
</dbReference>
<reference evidence="20 23" key="2">
    <citation type="journal article" date="2019" name="PLoS Negl. Trop. Dis.">
        <title>Revisiting the worldwide diversity of Leptospira species in the environment.</title>
        <authorList>
            <person name="Vincent A.T."/>
            <person name="Schiettekatte O."/>
            <person name="Bourhy P."/>
            <person name="Veyrier F.J."/>
            <person name="Picardeau M."/>
        </authorList>
    </citation>
    <scope>NUCLEOTIDE SEQUENCE [LARGE SCALE GENOMIC DNA]</scope>
    <source>
        <strain evidence="21">201702690</strain>
        <strain evidence="20 23">SSW18</strain>
    </source>
</reference>
<dbReference type="GO" id="GO:0015444">
    <property type="term" value="F:P-type magnesium transporter activity"/>
    <property type="evidence" value="ECO:0007669"/>
    <property type="project" value="UniProtKB-EC"/>
</dbReference>
<feature type="transmembrane region" description="Helical" evidence="18">
    <location>
        <begin position="86"/>
        <end position="105"/>
    </location>
</feature>
<comment type="function">
    <text evidence="1">Mediates magnesium influx to the cytosol.</text>
</comment>
<evidence type="ECO:0000259" key="19">
    <source>
        <dbReference type="SMART" id="SM00831"/>
    </source>
</evidence>
<dbReference type="Gene3D" id="1.20.1110.10">
    <property type="entry name" value="Calcium-transporting ATPase, transmembrane domain"/>
    <property type="match status" value="1"/>
</dbReference>
<keyword evidence="22" id="KW-1185">Reference proteome</keyword>
<evidence type="ECO:0000256" key="5">
    <source>
        <dbReference type="ARBA" id="ARBA00013555"/>
    </source>
</evidence>
<dbReference type="GO" id="GO:0005886">
    <property type="term" value="C:plasma membrane"/>
    <property type="evidence" value="ECO:0007669"/>
    <property type="project" value="UniProtKB-SubCell"/>
</dbReference>
<dbReference type="InterPro" id="IPR008250">
    <property type="entry name" value="ATPase_P-typ_transduc_dom_A_sf"/>
</dbReference>
<dbReference type="SMART" id="SM00831">
    <property type="entry name" value="Cation_ATPase_N"/>
    <property type="match status" value="1"/>
</dbReference>
<dbReference type="SUPFAM" id="SSF81653">
    <property type="entry name" value="Calcium ATPase, transduction domain A"/>
    <property type="match status" value="1"/>
</dbReference>
<keyword evidence="10" id="KW-0547">Nucleotide-binding</keyword>
<feature type="transmembrane region" description="Helical" evidence="18">
    <location>
        <begin position="279"/>
        <end position="299"/>
    </location>
</feature>
<comment type="subcellular location">
    <subcellularLocation>
        <location evidence="2">Cell inner membrane</location>
        <topology evidence="2">Multi-pass membrane protein</topology>
    </subcellularLocation>
</comment>
<dbReference type="SUPFAM" id="SSF56784">
    <property type="entry name" value="HAD-like"/>
    <property type="match status" value="1"/>
</dbReference>
<evidence type="ECO:0000256" key="8">
    <source>
        <dbReference type="ARBA" id="ARBA00022553"/>
    </source>
</evidence>
<dbReference type="SFLD" id="SFLDG00002">
    <property type="entry name" value="C1.7:_P-type_atpase_like"/>
    <property type="match status" value="1"/>
</dbReference>
<dbReference type="Pfam" id="PF00122">
    <property type="entry name" value="E1-E2_ATPase"/>
    <property type="match status" value="1"/>
</dbReference>
<dbReference type="InterPro" id="IPR044492">
    <property type="entry name" value="P_typ_ATPase_HD_dom"/>
</dbReference>
<keyword evidence="20" id="KW-0378">Hydrolase</keyword>
<dbReference type="GO" id="GO:0016887">
    <property type="term" value="F:ATP hydrolysis activity"/>
    <property type="evidence" value="ECO:0007669"/>
    <property type="project" value="InterPro"/>
</dbReference>
<dbReference type="Pfam" id="PF00690">
    <property type="entry name" value="Cation_ATPase_N"/>
    <property type="match status" value="1"/>
</dbReference>
<evidence type="ECO:0000256" key="4">
    <source>
        <dbReference type="ARBA" id="ARBA00012786"/>
    </source>
</evidence>
<dbReference type="GO" id="GO:0005524">
    <property type="term" value="F:ATP binding"/>
    <property type="evidence" value="ECO:0007669"/>
    <property type="project" value="UniProtKB-KW"/>
</dbReference>
<gene>
    <name evidence="20" type="primary">mgtA</name>
    <name evidence="20" type="ORF">EHO57_03480</name>
    <name evidence="21" type="ORF">EHQ53_03250</name>
</gene>
<dbReference type="EMBL" id="RQGC01000001">
    <property type="protein sequence ID" value="TGL43658.1"/>
    <property type="molecule type" value="Genomic_DNA"/>
</dbReference>
<dbReference type="InterPro" id="IPR001757">
    <property type="entry name" value="P_typ_ATPase"/>
</dbReference>
<dbReference type="InterPro" id="IPR006415">
    <property type="entry name" value="P-type_ATPase_IIIB"/>
</dbReference>
<evidence type="ECO:0000256" key="12">
    <source>
        <dbReference type="ARBA" id="ARBA00022842"/>
    </source>
</evidence>
<dbReference type="PROSITE" id="PS00154">
    <property type="entry name" value="ATPASE_E1_E2"/>
    <property type="match status" value="1"/>
</dbReference>
<dbReference type="NCBIfam" id="TIGR01494">
    <property type="entry name" value="ATPase_P-type"/>
    <property type="match status" value="2"/>
</dbReference>
<evidence type="ECO:0000256" key="15">
    <source>
        <dbReference type="ARBA" id="ARBA00023136"/>
    </source>
</evidence>
<evidence type="ECO:0000256" key="17">
    <source>
        <dbReference type="ARBA" id="ARBA00047295"/>
    </source>
</evidence>
<feature type="domain" description="Cation-transporting P-type ATPase N-terminal" evidence="19">
    <location>
        <begin position="9"/>
        <end position="82"/>
    </location>
</feature>
<dbReference type="Proteomes" id="UP000297946">
    <property type="component" value="Unassembled WGS sequence"/>
</dbReference>
<keyword evidence="6" id="KW-1003">Cell membrane</keyword>
<evidence type="ECO:0000256" key="7">
    <source>
        <dbReference type="ARBA" id="ARBA00022519"/>
    </source>
</evidence>
<dbReference type="PRINTS" id="PR01836">
    <property type="entry name" value="MGATPASE"/>
</dbReference>
<reference evidence="21" key="1">
    <citation type="submission" date="2018-10" db="EMBL/GenBank/DDBJ databases">
        <authorList>
            <person name="Vincent A.T."/>
            <person name="Schiettekatte O."/>
            <person name="Bourhy P."/>
            <person name="Veyrier F.J."/>
            <person name="Picardeau M."/>
        </authorList>
    </citation>
    <scope>NUCLEOTIDE SEQUENCE</scope>
    <source>
        <strain evidence="21">201702690</strain>
    </source>
</reference>
<evidence type="ECO:0000256" key="13">
    <source>
        <dbReference type="ARBA" id="ARBA00022967"/>
    </source>
</evidence>
<keyword evidence="12" id="KW-0460">Magnesium</keyword>
<keyword evidence="11" id="KW-0067">ATP-binding</keyword>
<dbReference type="InterPro" id="IPR018303">
    <property type="entry name" value="ATPase_P-typ_P_site"/>
</dbReference>
<dbReference type="OrthoDB" id="9760364at2"/>
<dbReference type="InterPro" id="IPR059000">
    <property type="entry name" value="ATPase_P-type_domA"/>
</dbReference>
<keyword evidence="9 18" id="KW-0812">Transmembrane</keyword>
<organism evidence="20 23">
    <name type="scientific">Leptospira langatensis</name>
    <dbReference type="NCBI Taxonomy" id="2484983"/>
    <lineage>
        <taxon>Bacteria</taxon>
        <taxon>Pseudomonadati</taxon>
        <taxon>Spirochaetota</taxon>
        <taxon>Spirochaetia</taxon>
        <taxon>Leptospirales</taxon>
        <taxon>Leptospiraceae</taxon>
        <taxon>Leptospira</taxon>
    </lineage>
</organism>
<accession>A0A5F1ZY94</accession>
<feature type="transmembrane region" description="Helical" evidence="18">
    <location>
        <begin position="814"/>
        <end position="832"/>
    </location>
</feature>
<dbReference type="SFLD" id="SFLDS00003">
    <property type="entry name" value="Haloacid_Dehalogenase"/>
    <property type="match status" value="1"/>
</dbReference>
<evidence type="ECO:0000313" key="21">
    <source>
        <dbReference type="EMBL" id="TGL43658.1"/>
    </source>
</evidence>
<dbReference type="Gene3D" id="3.40.1110.10">
    <property type="entry name" value="Calcium-transporting ATPase, cytoplasmic domain N"/>
    <property type="match status" value="1"/>
</dbReference>
<dbReference type="InterPro" id="IPR004014">
    <property type="entry name" value="ATPase_P-typ_cation-transptr_N"/>
</dbReference>
<comment type="catalytic activity">
    <reaction evidence="17">
        <text>Mg(2+)(out) + ATP + H2O = Mg(2+)(in) + ADP + phosphate + H(+)</text>
        <dbReference type="Rhea" id="RHEA:10260"/>
        <dbReference type="ChEBI" id="CHEBI:15377"/>
        <dbReference type="ChEBI" id="CHEBI:15378"/>
        <dbReference type="ChEBI" id="CHEBI:18420"/>
        <dbReference type="ChEBI" id="CHEBI:30616"/>
        <dbReference type="ChEBI" id="CHEBI:43474"/>
        <dbReference type="ChEBI" id="CHEBI:456216"/>
        <dbReference type="EC" id="7.2.2.14"/>
    </reaction>
</comment>
<dbReference type="RefSeq" id="WP_135642939.1">
    <property type="nucleotide sequence ID" value="NZ_RQER01000002.1"/>
</dbReference>
<dbReference type="SUPFAM" id="SSF81665">
    <property type="entry name" value="Calcium ATPase, transmembrane domain M"/>
    <property type="match status" value="1"/>
</dbReference>
<dbReference type="InterPro" id="IPR036412">
    <property type="entry name" value="HAD-like_sf"/>
</dbReference>
<dbReference type="NCBIfam" id="TIGR01524">
    <property type="entry name" value="ATPase-IIIB_Mg"/>
    <property type="match status" value="1"/>
</dbReference>
<evidence type="ECO:0000313" key="23">
    <source>
        <dbReference type="Proteomes" id="UP000297946"/>
    </source>
</evidence>
<dbReference type="PANTHER" id="PTHR42861">
    <property type="entry name" value="CALCIUM-TRANSPORTING ATPASE"/>
    <property type="match status" value="1"/>
</dbReference>
<keyword evidence="13" id="KW-1278">Translocase</keyword>
<evidence type="ECO:0000256" key="14">
    <source>
        <dbReference type="ARBA" id="ARBA00022989"/>
    </source>
</evidence>
<dbReference type="InterPro" id="IPR023299">
    <property type="entry name" value="ATPase_P-typ_cyto_dom_N"/>
</dbReference>
<dbReference type="FunFam" id="3.40.50.1000:FF:000001">
    <property type="entry name" value="Phospholipid-transporting ATPase IC"/>
    <property type="match status" value="1"/>
</dbReference>
<evidence type="ECO:0000256" key="18">
    <source>
        <dbReference type="SAM" id="Phobius"/>
    </source>
</evidence>
<dbReference type="Pfam" id="PF13246">
    <property type="entry name" value="Cation_ATPase"/>
    <property type="match status" value="1"/>
</dbReference>
<evidence type="ECO:0000256" key="16">
    <source>
        <dbReference type="ARBA" id="ARBA00029806"/>
    </source>
</evidence>
<sequence>MNETNTLSSFWSLSPDHCLQELNSSSKGLTSEEVEERVGIYGENRLTAKKRTSALGLLFNQFKSPIILLLFMAAGLSIIVQDAADAIIILGIVLASGLLGFWQEYGAMNAVEKLLAMVQITVSVYRDGASVELPLDQIVPGDILDLNAGNIIPADSLLIESKDLFVNEATLTGETFPVEKSLSDLKADTPLAKRINSLWMGTHIISGQAKAVVVKTGKDTEFGSISERLKLRPPENEFEVGVKKFGYFLLHITLLLVLGIFVINVLLERPVLEAFLFSLALSVGLTPQLLPAIISINLSHGAKKMAEKKVIVKRLSAIENFGNMNVICSDKTGTLTEGTVQFHSSLDPNGNQSEEVSLHAFINASFETGFINSIDEAIRKDLQFDLSKYTKTDEIPYDFIRKRLSILVSHDNSSILITKGALSNILDVCKFAREGANSQIPINTIQDKIQKQYEDLSAQGLRILGIASKDMGTFSRVSKSDEEGMVFLGLLVFHDPPKPMVHETITTLNQLGVSLKVITGDNRHVARSLCSQIGLQNTKVLYGEELNQVSDEALIHLVGDVNIFAEIEPNCKERIIIALKKAGNVVGYIGDGINDVSALHSADVGISVETAVDVAKNAADIVLLEKDLEVLVEGVRQGRVTFANTLKYVFMATSANFGNMFSMAGASLFLPFLPLLPKQILLTNFLTDFPEMTIATDEVDAEMISSPKRWDISVIRKFMLVFGLVSSFFDYLTFGVLQWILKVDPEQFRSGWFIESVVSASLIVLVIRTRDLFFRSRPGRPLFIATLLVILATILFPYTPIAKAFELVPLPLEFLGILFVIVLLYVSMAEVAKKFFYKRVKI</sequence>
<feature type="transmembrane region" description="Helical" evidence="18">
    <location>
        <begin position="245"/>
        <end position="267"/>
    </location>
</feature>
<keyword evidence="7" id="KW-0997">Cell inner membrane</keyword>
<evidence type="ECO:0000313" key="22">
    <source>
        <dbReference type="Proteomes" id="UP000297273"/>
    </source>
</evidence>
<dbReference type="InterPro" id="IPR023214">
    <property type="entry name" value="HAD_sf"/>
</dbReference>
<evidence type="ECO:0000256" key="6">
    <source>
        <dbReference type="ARBA" id="ARBA00022475"/>
    </source>
</evidence>
<name>A0A5F1ZY94_9LEPT</name>
<feature type="transmembrane region" description="Helical" evidence="18">
    <location>
        <begin position="781"/>
        <end position="802"/>
    </location>
</feature>
<keyword evidence="14 18" id="KW-1133">Transmembrane helix</keyword>
<evidence type="ECO:0000256" key="9">
    <source>
        <dbReference type="ARBA" id="ARBA00022692"/>
    </source>
</evidence>
<evidence type="ECO:0000313" key="20">
    <source>
        <dbReference type="EMBL" id="TGK04178.1"/>
    </source>
</evidence>
<dbReference type="EMBL" id="RQER01000002">
    <property type="protein sequence ID" value="TGK04178.1"/>
    <property type="molecule type" value="Genomic_DNA"/>
</dbReference>
<dbReference type="Gene3D" id="2.70.150.10">
    <property type="entry name" value="Calcium-transporting ATPase, cytoplasmic transduction domain A"/>
    <property type="match status" value="1"/>
</dbReference>
<keyword evidence="8" id="KW-0597">Phosphoprotein</keyword>
<comment type="caution">
    <text evidence="20">The sequence shown here is derived from an EMBL/GenBank/DDBJ whole genome shotgun (WGS) entry which is preliminary data.</text>
</comment>
<feature type="transmembrane region" description="Helical" evidence="18">
    <location>
        <begin position="752"/>
        <end position="769"/>
    </location>
</feature>
<evidence type="ECO:0000256" key="2">
    <source>
        <dbReference type="ARBA" id="ARBA00004429"/>
    </source>
</evidence>
<dbReference type="Proteomes" id="UP000297273">
    <property type="component" value="Unassembled WGS sequence"/>
</dbReference>
<comment type="similarity">
    <text evidence="3">Belongs to the cation transport ATPase (P-type) (TC 3.A.3) family. Type IIIB subfamily.</text>
</comment>
<evidence type="ECO:0000256" key="10">
    <source>
        <dbReference type="ARBA" id="ARBA00022741"/>
    </source>
</evidence>
<evidence type="ECO:0000256" key="11">
    <source>
        <dbReference type="ARBA" id="ARBA00022840"/>
    </source>
</evidence>
<dbReference type="InterPro" id="IPR006068">
    <property type="entry name" value="ATPase_P-typ_cation-transptr_C"/>
</dbReference>
<feature type="transmembrane region" description="Helical" evidence="18">
    <location>
        <begin position="718"/>
        <end position="740"/>
    </location>
</feature>
<evidence type="ECO:0000256" key="1">
    <source>
        <dbReference type="ARBA" id="ARBA00003954"/>
    </source>
</evidence>
<evidence type="ECO:0000256" key="3">
    <source>
        <dbReference type="ARBA" id="ARBA00008746"/>
    </source>
</evidence>
<dbReference type="InterPro" id="IPR023298">
    <property type="entry name" value="ATPase_P-typ_TM_dom_sf"/>
</dbReference>
<feature type="transmembrane region" description="Helical" evidence="18">
    <location>
        <begin position="55"/>
        <end position="80"/>
    </location>
</feature>
<dbReference type="AlphaFoldDB" id="A0A5F1ZY94"/>
<dbReference type="Pfam" id="PF00689">
    <property type="entry name" value="Cation_ATPase_C"/>
    <property type="match status" value="1"/>
</dbReference>
<dbReference type="EC" id="7.2.2.14" evidence="4"/>